<dbReference type="EMBL" id="JACYFG010000040">
    <property type="protein sequence ID" value="MBD5781283.1"/>
    <property type="molecule type" value="Genomic_DNA"/>
</dbReference>
<evidence type="ECO:0000259" key="2">
    <source>
        <dbReference type="Pfam" id="PF00924"/>
    </source>
</evidence>
<proteinExistence type="predicted"/>
<feature type="transmembrane region" description="Helical" evidence="1">
    <location>
        <begin position="63"/>
        <end position="85"/>
    </location>
</feature>
<dbReference type="GO" id="GO:0008381">
    <property type="term" value="F:mechanosensitive monoatomic ion channel activity"/>
    <property type="evidence" value="ECO:0007669"/>
    <property type="project" value="InterPro"/>
</dbReference>
<keyword evidence="4" id="KW-1185">Reference proteome</keyword>
<dbReference type="InterPro" id="IPR010920">
    <property type="entry name" value="LSM_dom_sf"/>
</dbReference>
<feature type="transmembrane region" description="Helical" evidence="1">
    <location>
        <begin position="16"/>
        <end position="36"/>
    </location>
</feature>
<protein>
    <submittedName>
        <fullName evidence="3">Mechanosensitive ion channel family protein</fullName>
    </submittedName>
</protein>
<dbReference type="RefSeq" id="WP_191618382.1">
    <property type="nucleotide sequence ID" value="NZ_JACYFG010000040.1"/>
</dbReference>
<dbReference type="PANTHER" id="PTHR30221:SF8">
    <property type="entry name" value="SMALL-CONDUCTANCE MECHANOSENSITIVE CHANNEL"/>
    <property type="match status" value="1"/>
</dbReference>
<dbReference type="Gene3D" id="1.10.287.1260">
    <property type="match status" value="1"/>
</dbReference>
<feature type="domain" description="Mechanosensitive ion channel MscS" evidence="2">
    <location>
        <begin position="105"/>
        <end position="169"/>
    </location>
</feature>
<keyword evidence="1" id="KW-0812">Transmembrane</keyword>
<dbReference type="Pfam" id="PF00924">
    <property type="entry name" value="MS_channel_2nd"/>
    <property type="match status" value="1"/>
</dbReference>
<evidence type="ECO:0000313" key="4">
    <source>
        <dbReference type="Proteomes" id="UP000622317"/>
    </source>
</evidence>
<evidence type="ECO:0000256" key="1">
    <source>
        <dbReference type="SAM" id="Phobius"/>
    </source>
</evidence>
<accession>A0A927FA34</accession>
<gene>
    <name evidence="3" type="ORF">IEN85_17415</name>
</gene>
<sequence length="192" mass="21464">MKDSILNFINDYSEGLIKAGITVLVLILTHFSIRLYRRYISHTSERHRFAPQRSDSISKAGQALIYLVSVGIVSNVLGFGIQGIFVATSSFFAIVGVAFFAHWSILSNVTASIILYFTFPYRIGDRLLIENEPRYSGVLKDVTLMYLKIQTDGGSYITLPANVAIQKVITSLSKQDYEKLLEDQKKDDDGAV</sequence>
<feature type="transmembrane region" description="Helical" evidence="1">
    <location>
        <begin position="91"/>
        <end position="119"/>
    </location>
</feature>
<dbReference type="PANTHER" id="PTHR30221">
    <property type="entry name" value="SMALL-CONDUCTANCE MECHANOSENSITIVE CHANNEL"/>
    <property type="match status" value="1"/>
</dbReference>
<keyword evidence="1" id="KW-0472">Membrane</keyword>
<reference evidence="3" key="1">
    <citation type="submission" date="2020-09" db="EMBL/GenBank/DDBJ databases">
        <title>Pelagicoccus enzymogenes sp. nov. with an EPS production, isolated from marine sediment.</title>
        <authorList>
            <person name="Feng X."/>
        </authorList>
    </citation>
    <scope>NUCLEOTIDE SEQUENCE</scope>
    <source>
        <strain evidence="3">NFK12</strain>
    </source>
</reference>
<keyword evidence="1" id="KW-1133">Transmembrane helix</keyword>
<dbReference type="InterPro" id="IPR006685">
    <property type="entry name" value="MscS_channel_2nd"/>
</dbReference>
<name>A0A927FA34_9BACT</name>
<dbReference type="GO" id="GO:0016020">
    <property type="term" value="C:membrane"/>
    <property type="evidence" value="ECO:0007669"/>
    <property type="project" value="InterPro"/>
</dbReference>
<evidence type="ECO:0000313" key="3">
    <source>
        <dbReference type="EMBL" id="MBD5781283.1"/>
    </source>
</evidence>
<dbReference type="Proteomes" id="UP000622317">
    <property type="component" value="Unassembled WGS sequence"/>
</dbReference>
<dbReference type="AlphaFoldDB" id="A0A927FA34"/>
<dbReference type="InterPro" id="IPR045275">
    <property type="entry name" value="MscS_archaea/bacteria_type"/>
</dbReference>
<organism evidence="3 4">
    <name type="scientific">Pelagicoccus enzymogenes</name>
    <dbReference type="NCBI Taxonomy" id="2773457"/>
    <lineage>
        <taxon>Bacteria</taxon>
        <taxon>Pseudomonadati</taxon>
        <taxon>Verrucomicrobiota</taxon>
        <taxon>Opitutia</taxon>
        <taxon>Puniceicoccales</taxon>
        <taxon>Pelagicoccaceae</taxon>
        <taxon>Pelagicoccus</taxon>
    </lineage>
</organism>
<dbReference type="SUPFAM" id="SSF50182">
    <property type="entry name" value="Sm-like ribonucleoproteins"/>
    <property type="match status" value="1"/>
</dbReference>
<comment type="caution">
    <text evidence="3">The sequence shown here is derived from an EMBL/GenBank/DDBJ whole genome shotgun (WGS) entry which is preliminary data.</text>
</comment>